<reference evidence="3 4" key="1">
    <citation type="journal article" date="2010" name="Cell">
        <title>The genome of Naegleria gruberi illuminates early eukaryotic versatility.</title>
        <authorList>
            <person name="Fritz-Laylin L.K."/>
            <person name="Prochnik S.E."/>
            <person name="Ginger M.L."/>
            <person name="Dacks J.B."/>
            <person name="Carpenter M.L."/>
            <person name="Field M.C."/>
            <person name="Kuo A."/>
            <person name="Paredez A."/>
            <person name="Chapman J."/>
            <person name="Pham J."/>
            <person name="Shu S."/>
            <person name="Neupane R."/>
            <person name="Cipriano M."/>
            <person name="Mancuso J."/>
            <person name="Tu H."/>
            <person name="Salamov A."/>
            <person name="Lindquist E."/>
            <person name="Shapiro H."/>
            <person name="Lucas S."/>
            <person name="Grigoriev I.V."/>
            <person name="Cande W.Z."/>
            <person name="Fulton C."/>
            <person name="Rokhsar D.S."/>
            <person name="Dawson S.C."/>
        </authorList>
    </citation>
    <scope>NUCLEOTIDE SEQUENCE [LARGE SCALE GENOMIC DNA]</scope>
    <source>
        <strain evidence="3 4">NEG-M</strain>
    </source>
</reference>
<evidence type="ECO:0000256" key="1">
    <source>
        <dbReference type="SAM" id="Phobius"/>
    </source>
</evidence>
<dbReference type="PANTHER" id="PTHR10742">
    <property type="entry name" value="FLAVIN MONOAMINE OXIDASE"/>
    <property type="match status" value="1"/>
</dbReference>
<keyword evidence="1" id="KW-1133">Transmembrane helix</keyword>
<dbReference type="OrthoDB" id="10051671at2759"/>
<dbReference type="SUPFAM" id="SSF51905">
    <property type="entry name" value="FAD/NAD(P)-binding domain"/>
    <property type="match status" value="1"/>
</dbReference>
<feature type="domain" description="Amine oxidase" evidence="2">
    <location>
        <begin position="99"/>
        <end position="531"/>
    </location>
</feature>
<feature type="transmembrane region" description="Helical" evidence="1">
    <location>
        <begin position="35"/>
        <end position="59"/>
    </location>
</feature>
<dbReference type="PANTHER" id="PTHR10742:SF410">
    <property type="entry name" value="LYSINE-SPECIFIC HISTONE DEMETHYLASE 2"/>
    <property type="match status" value="1"/>
</dbReference>
<dbReference type="Pfam" id="PF01593">
    <property type="entry name" value="Amino_oxidase"/>
    <property type="match status" value="1"/>
</dbReference>
<dbReference type="KEGG" id="ngr:NAEGRDRAFT_71264"/>
<dbReference type="AlphaFoldDB" id="D2VQL1"/>
<dbReference type="STRING" id="5762.D2VQL1"/>
<accession>D2VQL1</accession>
<keyword evidence="4" id="KW-1185">Reference proteome</keyword>
<proteinExistence type="predicted"/>
<gene>
    <name evidence="3" type="ORF">NAEGRDRAFT_71264</name>
</gene>
<name>D2VQL1_NAEGR</name>
<dbReference type="GO" id="GO:0016491">
    <property type="term" value="F:oxidoreductase activity"/>
    <property type="evidence" value="ECO:0007669"/>
    <property type="project" value="InterPro"/>
</dbReference>
<keyword evidence="1" id="KW-0812">Transmembrane</keyword>
<evidence type="ECO:0000313" key="4">
    <source>
        <dbReference type="Proteomes" id="UP000006671"/>
    </source>
</evidence>
<dbReference type="Proteomes" id="UP000006671">
    <property type="component" value="Unassembled WGS sequence"/>
</dbReference>
<keyword evidence="1" id="KW-0472">Membrane</keyword>
<evidence type="ECO:0000259" key="2">
    <source>
        <dbReference type="Pfam" id="PF01593"/>
    </source>
</evidence>
<dbReference type="EMBL" id="GG738889">
    <property type="protein sequence ID" value="EFC40968.1"/>
    <property type="molecule type" value="Genomic_DNA"/>
</dbReference>
<dbReference type="Gene3D" id="3.90.660.10">
    <property type="match status" value="2"/>
</dbReference>
<evidence type="ECO:0000313" key="3">
    <source>
        <dbReference type="EMBL" id="EFC40968.1"/>
    </source>
</evidence>
<sequence length="542" mass="59316">MDILTSKPENTLDIEQPISKEYGQSTKTTKVLPTAAIILGLVLASLILATVAITTLGFSSQIPLLFSLRESEIPSTDSAATAESATLTQCDYAILGGGIAGVFTAYQLAKAGKQNICVVEATSRLGGRLETFTLGNSKKYDLGGVRVNNQHTVMKNLAAELNINFTSGYYVDKYEAQALGIPSNVLMVSRGVRTDDKEILRAQGYPLASGAVSGWDVLLDTGSAAFQNSPLQDTFSYTQSGLGSAEEMSYFMSTFRFRGDFQAVDRKTYAEFALADSVDPLNFYPIGGMGEFVRKMTLAAQQTGRVTFFMSESVKSIDLSPFSTSSVKKYLIGTSLRFIHAKNVIINIPPQAFKQVTGQFGSALNASPALKQSKAVPVVTILLRFASRWWEQVSPARRIWTDSNCLQYLEIPLSPQGKETNAFRAAYADGHCAKEWNDLYEMGGSALVQTTVMNYLKELYPNTTIPTPVELVYRLWNDAWYFEQPSATLSIDQKQQWALNPITGEKIVFVGEAFHLERTWSVGAVKSAIAALNTKLGVSTNY</sequence>
<dbReference type="GeneID" id="8855904"/>
<dbReference type="RefSeq" id="XP_002673712.1">
    <property type="nucleotide sequence ID" value="XM_002673666.1"/>
</dbReference>
<dbReference type="InParanoid" id="D2VQL1"/>
<organism evidence="4">
    <name type="scientific">Naegleria gruberi</name>
    <name type="common">Amoeba</name>
    <dbReference type="NCBI Taxonomy" id="5762"/>
    <lineage>
        <taxon>Eukaryota</taxon>
        <taxon>Discoba</taxon>
        <taxon>Heterolobosea</taxon>
        <taxon>Tetramitia</taxon>
        <taxon>Eutetramitia</taxon>
        <taxon>Vahlkampfiidae</taxon>
        <taxon>Naegleria</taxon>
    </lineage>
</organism>
<protein>
    <submittedName>
        <fullName evidence="3">Predicted protein</fullName>
    </submittedName>
</protein>
<dbReference type="InterPro" id="IPR036188">
    <property type="entry name" value="FAD/NAD-bd_sf"/>
</dbReference>
<dbReference type="VEuPathDB" id="AmoebaDB:NAEGRDRAFT_71264"/>
<dbReference type="Gene3D" id="3.50.50.60">
    <property type="entry name" value="FAD/NAD(P)-binding domain"/>
    <property type="match status" value="2"/>
</dbReference>
<dbReference type="InterPro" id="IPR050281">
    <property type="entry name" value="Flavin_monoamine_oxidase"/>
</dbReference>
<dbReference type="InterPro" id="IPR002937">
    <property type="entry name" value="Amino_oxidase"/>
</dbReference>